<evidence type="ECO:0000256" key="7">
    <source>
        <dbReference type="ARBA" id="ARBA00022723"/>
    </source>
</evidence>
<keyword evidence="18" id="KW-0175">Coiled coil</keyword>
<evidence type="ECO:0000256" key="6">
    <source>
        <dbReference type="ARBA" id="ARBA00022692"/>
    </source>
</evidence>
<feature type="transmembrane region" description="Helical" evidence="20">
    <location>
        <begin position="782"/>
        <end position="807"/>
    </location>
</feature>
<feature type="domain" description="Ion transport" evidence="21">
    <location>
        <begin position="909"/>
        <end position="1188"/>
    </location>
</feature>
<keyword evidence="2" id="KW-0813">Transport</keyword>
<evidence type="ECO:0000256" key="12">
    <source>
        <dbReference type="ARBA" id="ARBA00023065"/>
    </source>
</evidence>
<dbReference type="FunFam" id="1.20.120.350:FF:000013">
    <property type="entry name" value="Voltage-dependent N-type calcium channel subunit alpha"/>
    <property type="match status" value="1"/>
</dbReference>
<evidence type="ECO:0000256" key="8">
    <source>
        <dbReference type="ARBA" id="ARBA00022737"/>
    </source>
</evidence>
<feature type="transmembrane region" description="Helical" evidence="20">
    <location>
        <begin position="184"/>
        <end position="204"/>
    </location>
</feature>
<evidence type="ECO:0000256" key="18">
    <source>
        <dbReference type="SAM" id="Coils"/>
    </source>
</evidence>
<feature type="transmembrane region" description="Helical" evidence="20">
    <location>
        <begin position="216"/>
        <end position="234"/>
    </location>
</feature>
<dbReference type="InterPro" id="IPR002077">
    <property type="entry name" value="VDCCAlpha1"/>
</dbReference>
<dbReference type="GO" id="GO:0046872">
    <property type="term" value="F:metal ion binding"/>
    <property type="evidence" value="ECO:0007669"/>
    <property type="project" value="UniProtKB-KW"/>
</dbReference>
<dbReference type="Gene3D" id="1.20.120.350">
    <property type="entry name" value="Voltage-gated potassium channels. Chain C"/>
    <property type="match status" value="4"/>
</dbReference>
<evidence type="ECO:0000256" key="4">
    <source>
        <dbReference type="ARBA" id="ARBA00022568"/>
    </source>
</evidence>
<feature type="transmembrane region" description="Helical" evidence="20">
    <location>
        <begin position="1454"/>
        <end position="1477"/>
    </location>
</feature>
<feature type="transmembrane region" description="Helical" evidence="20">
    <location>
        <begin position="1044"/>
        <end position="1066"/>
    </location>
</feature>
<dbReference type="OrthoDB" id="431720at2759"/>
<dbReference type="SUPFAM" id="SSF81324">
    <property type="entry name" value="Voltage-gated potassium channels"/>
    <property type="match status" value="4"/>
</dbReference>
<dbReference type="GO" id="GO:0009581">
    <property type="term" value="P:detection of external stimulus"/>
    <property type="evidence" value="ECO:0007669"/>
    <property type="project" value="UniProtKB-ARBA"/>
</dbReference>
<protein>
    <recommendedName>
        <fullName evidence="25">EF-hand domain-containing protein</fullName>
    </recommendedName>
</protein>
<dbReference type="Gene3D" id="1.10.287.70">
    <property type="match status" value="4"/>
</dbReference>
<feature type="transmembrane region" description="Helical" evidence="20">
    <location>
        <begin position="1349"/>
        <end position="1378"/>
    </location>
</feature>
<dbReference type="Pfam" id="PF00520">
    <property type="entry name" value="Ion_trans"/>
    <property type="match status" value="4"/>
</dbReference>
<feature type="domain" description="Ion transport" evidence="21">
    <location>
        <begin position="143"/>
        <end position="449"/>
    </location>
</feature>
<feature type="region of interest" description="Disordered" evidence="19">
    <location>
        <begin position="508"/>
        <end position="546"/>
    </location>
</feature>
<evidence type="ECO:0000256" key="16">
    <source>
        <dbReference type="PIRSR" id="PIRSR602077-1"/>
    </source>
</evidence>
<keyword evidence="6 20" id="KW-0812">Transmembrane</keyword>
<sequence>MRVRTAAFQAVHHTRDARHPPAPSATRLQPWILPLAAPELLASPIHPRRVSLRDQLLFEVKSETPPRPGEMIKEAVQMAVWPAIPRLAAEEARREQKGEGAFAVRKTTLASNAPTKEKGPSSLFIFGEDNFIRRNAKSIIEWPPFEYFILLTIIGNCVVLAMEQHLPKNDKKPLAEKLEYIEPYFMGIFCLECVLKVVAFGFVLHKGSYLRSGWNIMDFIVVVSGCITMLPFLTPGTDHPKQVDTLDLRTLRAVRVLRPLKLVSGIPSLQVVLKSILCAMAPLLQIGLLVLFAIVIFAIIGLEFYSGAFHSACYNERGEIQNVSEKPFPCNDTKNSSGVYNCDVPGTVCLNKWDGPNYGSSKHCVEDKSPNVYFCVGITSFDNIAFAMITVFQCITMEGWTNVMYYTNDSLGDSFNWAYFIPLIVLGSFFMLNLILGVLSGEFAKERERVENRREFLKLRRQQQIERELNGYLEWILTAEEVILKEDRTTEEEKAAIMEARRRAANKKLKAATKQQSTETEEEMDEEDDFEEEEYEDEGATAGGPDAEYERRRRGCWYAVQKKIRQARVQTRIIVKTQVFYWTVITLVFFNTACVASEHYGQPEWHTNFLKYAEFGFLTVFVLEVLVKLFAMGSRPYFASKFNRFDCIVILGSAFEVVWAEWKGGSFGISVLRALRLLRIFKLTSYWVSLRNLVRSLMNSMRSIISLLFLLFLFILIFALLGMQLFGGKFNFQTPTGHPYTHFDTFPVALITVFQILTGEDWNEVMYLAIESQGGVYRGGMVYCVFFIVLVLFGNYTLLNVFLAIAVDNLANAQELTAAEEADEKANELEEEESEDMEEEHHYVHGMDIEGKTAGSMCAIERAFDDEEEAEEEESPFGGPKPIVPYTSMFFLSPTNPVRVLVHSVVSTKYFEMCIMIVICMSSISLAAEDPVDEGNMRNDVLQKMDYCFTAVFAIEMLLKLIDQGILLHPGSYCRDFWNILDGVVVCCALVAFGFAGTEGSTGKNLNTIKSLRVLRVLRPLKTIKRIPKLKAVFDCVVNSLKNVFNILIVYFLFQFIFGVIAVQLFNGKFFYCTDKTKRFAEDCHGQYFIFDNQHDAPRVEYREWRLRPFNYDNTLNAMLTLFVVTTGEGWPGIRQNSMDTTFKNQGPSPFYRVEVALFYVMFFIVFPFFFVNIFVALIIITFQEQGEAELSEGDLDKNQKQCIDFALNARPHSLFMPEDKNTIKYRIWRLVTSTPFEYFIMAMICCNTVILMMKFHGDSEFYQKILKFFNTALTAVFTVESLLKILAFGVRNYFIDGWNRFDFITVVGSITDALVTELGHNFLSFGFLRLFRAARLIRLLQQGYTIRILLWTFVQSFKALPYVCLLIGMLFFIYAIVGMQVFGNIWLNAATEINRHNNFQSFFNSLILLFRCATGEGWQDIMMACSGGKECALAGSYVYNRDKGNACGNNISYIYFTSFVFLSSFLMLNLFVAVIMDNFDYLTRDSSILGPHHLDEFIRVWANHDPAATGRIHYTEMYEMLRNIAPPVGFGRKCPYRLAYKHLIRMNMPVAEDGTVHFTTTLFALIREKSEHQNAACGRDG</sequence>
<dbReference type="GO" id="GO:0042045">
    <property type="term" value="P:epithelial fluid transport"/>
    <property type="evidence" value="ECO:0007669"/>
    <property type="project" value="UniProtKB-ARBA"/>
</dbReference>
<dbReference type="GO" id="GO:0016322">
    <property type="term" value="P:neuron remodeling"/>
    <property type="evidence" value="ECO:0007669"/>
    <property type="project" value="UniProtKB-ARBA"/>
</dbReference>
<dbReference type="GO" id="GO:0019722">
    <property type="term" value="P:calcium-mediated signaling"/>
    <property type="evidence" value="ECO:0007669"/>
    <property type="project" value="UniProtKB-ARBA"/>
</dbReference>
<keyword evidence="3" id="KW-0597">Phosphoprotein</keyword>
<evidence type="ECO:0000259" key="22">
    <source>
        <dbReference type="Pfam" id="PF16905"/>
    </source>
</evidence>
<dbReference type="GO" id="GO:0050906">
    <property type="term" value="P:detection of stimulus involved in sensory perception"/>
    <property type="evidence" value="ECO:0007669"/>
    <property type="project" value="UniProtKB-ARBA"/>
</dbReference>
<dbReference type="FunFam" id="1.20.120.350:FF:000001">
    <property type="entry name" value="Voltage-dependent L-type calcium channel subunit alpha"/>
    <property type="match status" value="1"/>
</dbReference>
<evidence type="ECO:0000256" key="9">
    <source>
        <dbReference type="ARBA" id="ARBA00022837"/>
    </source>
</evidence>
<dbReference type="GO" id="GO:0098703">
    <property type="term" value="P:calcium ion import across plasma membrane"/>
    <property type="evidence" value="ECO:0007669"/>
    <property type="project" value="TreeGrafter"/>
</dbReference>
<dbReference type="Gene3D" id="1.10.238.10">
    <property type="entry name" value="EF-hand"/>
    <property type="match status" value="1"/>
</dbReference>
<evidence type="ECO:0000256" key="11">
    <source>
        <dbReference type="ARBA" id="ARBA00022989"/>
    </source>
</evidence>
<feature type="transmembrane region" description="Helical" evidence="20">
    <location>
        <begin position="283"/>
        <end position="305"/>
    </location>
</feature>
<keyword evidence="8" id="KW-0677">Repeat</keyword>
<evidence type="ECO:0000256" key="19">
    <source>
        <dbReference type="SAM" id="MobiDB-lite"/>
    </source>
</evidence>
<keyword evidence="24" id="KW-1185">Reference proteome</keyword>
<feature type="transmembrane region" description="Helical" evidence="20">
    <location>
        <begin position="612"/>
        <end position="631"/>
    </location>
</feature>
<evidence type="ECO:0000256" key="2">
    <source>
        <dbReference type="ARBA" id="ARBA00022448"/>
    </source>
</evidence>
<dbReference type="Gene3D" id="6.10.250.2500">
    <property type="match status" value="1"/>
</dbReference>
<feature type="transmembrane region" description="Helical" evidence="20">
    <location>
        <begin position="147"/>
        <end position="164"/>
    </location>
</feature>
<evidence type="ECO:0000256" key="3">
    <source>
        <dbReference type="ARBA" id="ARBA00022553"/>
    </source>
</evidence>
<evidence type="ECO:0000256" key="14">
    <source>
        <dbReference type="ARBA" id="ARBA00023180"/>
    </source>
</evidence>
<keyword evidence="5 17" id="KW-0107">Calcium channel</keyword>
<feature type="domain" description="Ion transport" evidence="21">
    <location>
        <begin position="578"/>
        <end position="816"/>
    </location>
</feature>
<name>A0A2A2KPG1_9BILA</name>
<feature type="transmembrane region" description="Helical" evidence="20">
    <location>
        <begin position="579"/>
        <end position="600"/>
    </location>
</feature>
<reference evidence="23 24" key="1">
    <citation type="journal article" date="2017" name="Curr. Biol.">
        <title>Genome architecture and evolution of a unichromosomal asexual nematode.</title>
        <authorList>
            <person name="Fradin H."/>
            <person name="Zegar C."/>
            <person name="Gutwein M."/>
            <person name="Lucas J."/>
            <person name="Kovtun M."/>
            <person name="Corcoran D."/>
            <person name="Baugh L.R."/>
            <person name="Kiontke K."/>
            <person name="Gunsalus K."/>
            <person name="Fitch D.H."/>
            <person name="Piano F."/>
        </authorList>
    </citation>
    <scope>NUCLEOTIDE SEQUENCE [LARGE SCALE GENOMIC DNA]</scope>
    <source>
        <strain evidence="23">PF1309</strain>
    </source>
</reference>
<feature type="transmembrane region" description="Helical" evidence="20">
    <location>
        <begin position="704"/>
        <end position="726"/>
    </location>
</feature>
<dbReference type="FunFam" id="1.10.287.70:FF:000007">
    <property type="entry name" value="Voltage-dependent L-type calcium channel subunit alpha"/>
    <property type="match status" value="1"/>
</dbReference>
<dbReference type="InterPro" id="IPR031649">
    <property type="entry name" value="GPHH_dom"/>
</dbReference>
<feature type="compositionally biased region" description="Acidic residues" evidence="19">
    <location>
        <begin position="519"/>
        <end position="539"/>
    </location>
</feature>
<dbReference type="FunFam" id="1.20.120.350:FF:000011">
    <property type="entry name" value="Voltage-dependent N-type calcium channel subunit alpha"/>
    <property type="match status" value="1"/>
</dbReference>
<evidence type="ECO:0000256" key="13">
    <source>
        <dbReference type="ARBA" id="ARBA00023136"/>
    </source>
</evidence>
<dbReference type="Proteomes" id="UP000218231">
    <property type="component" value="Unassembled WGS sequence"/>
</dbReference>
<keyword evidence="14" id="KW-0325">Glycoprotein</keyword>
<dbReference type="GO" id="GO:0009582">
    <property type="term" value="P:detection of abiotic stimulus"/>
    <property type="evidence" value="ECO:0007669"/>
    <property type="project" value="UniProtKB-ARBA"/>
</dbReference>
<comment type="similarity">
    <text evidence="17">Belongs to the calcium channel alpha-1 subunit (TC 1.A.1.11) family.</text>
</comment>
<dbReference type="GO" id="GO:0016323">
    <property type="term" value="C:basolateral plasma membrane"/>
    <property type="evidence" value="ECO:0007669"/>
    <property type="project" value="UniProtKB-ARBA"/>
</dbReference>
<feature type="transmembrane region" description="Helical" evidence="20">
    <location>
        <begin position="1157"/>
        <end position="1183"/>
    </location>
</feature>
<keyword evidence="11 20" id="KW-1133">Transmembrane helix</keyword>
<dbReference type="PRINTS" id="PR00167">
    <property type="entry name" value="CACHANNEL"/>
</dbReference>
<keyword evidence="15" id="KW-0407">Ion channel</keyword>
<accession>A0A2A2KPG1</accession>
<feature type="transmembrane region" description="Helical" evidence="20">
    <location>
        <begin position="372"/>
        <end position="397"/>
    </location>
</feature>
<feature type="transmembrane region" description="Helical" evidence="20">
    <location>
        <begin position="1269"/>
        <end position="1292"/>
    </location>
</feature>
<dbReference type="GO" id="GO:0005891">
    <property type="term" value="C:voltage-gated calcium channel complex"/>
    <property type="evidence" value="ECO:0007669"/>
    <property type="project" value="InterPro"/>
</dbReference>
<evidence type="ECO:0000256" key="20">
    <source>
        <dbReference type="SAM" id="Phobius"/>
    </source>
</evidence>
<dbReference type="GO" id="GO:0007268">
    <property type="term" value="P:chemical synaptic transmission"/>
    <property type="evidence" value="ECO:0007669"/>
    <property type="project" value="TreeGrafter"/>
</dbReference>
<evidence type="ECO:0000259" key="21">
    <source>
        <dbReference type="Pfam" id="PF00520"/>
    </source>
</evidence>
<comment type="subcellular location">
    <subcellularLocation>
        <location evidence="1 17">Membrane</location>
        <topology evidence="1 17">Multi-pass membrane protein</topology>
    </subcellularLocation>
</comment>
<dbReference type="InterPro" id="IPR050599">
    <property type="entry name" value="VDCC_alpha-1_subunit"/>
</dbReference>
<feature type="binding site" evidence="16">
    <location>
        <position position="398"/>
    </location>
    <ligand>
        <name>Ca(2+)</name>
        <dbReference type="ChEBI" id="CHEBI:29108"/>
    </ligand>
</feature>
<dbReference type="FunFam" id="1.10.287.70:FF:000023">
    <property type="entry name" value="Voltage-dependent R-type calcium channel subunit alpha"/>
    <property type="match status" value="1"/>
</dbReference>
<proteinExistence type="inferred from homology"/>
<evidence type="ECO:0000313" key="23">
    <source>
        <dbReference type="EMBL" id="PAV75758.1"/>
    </source>
</evidence>
<dbReference type="Pfam" id="PF16905">
    <property type="entry name" value="GPHH"/>
    <property type="match status" value="1"/>
</dbReference>
<comment type="caution">
    <text evidence="23">The sequence shown here is derived from an EMBL/GenBank/DDBJ whole genome shotgun (WGS) entry which is preliminary data.</text>
</comment>
<feature type="coiled-coil region" evidence="18">
    <location>
        <begin position="812"/>
        <end position="840"/>
    </location>
</feature>
<evidence type="ECO:0000256" key="1">
    <source>
        <dbReference type="ARBA" id="ARBA00004141"/>
    </source>
</evidence>
<evidence type="ECO:0000256" key="17">
    <source>
        <dbReference type="RuleBase" id="RU003808"/>
    </source>
</evidence>
<keyword evidence="12" id="KW-0406">Ion transport</keyword>
<evidence type="ECO:0000313" key="24">
    <source>
        <dbReference type="Proteomes" id="UP000218231"/>
    </source>
</evidence>
<dbReference type="FunFam" id="1.20.120.350:FF:000043">
    <property type="entry name" value="Voltage-dependent L-type calcium channel subunit alpha"/>
    <property type="match status" value="1"/>
</dbReference>
<feature type="binding site" evidence="16">
    <location>
        <position position="1129"/>
    </location>
    <ligand>
        <name>Ca(2+)</name>
        <dbReference type="ChEBI" id="CHEBI:29108"/>
    </ligand>
</feature>
<feature type="transmembrane region" description="Helical" evidence="20">
    <location>
        <begin position="417"/>
        <end position="439"/>
    </location>
</feature>
<organism evidence="23 24">
    <name type="scientific">Diploscapter pachys</name>
    <dbReference type="NCBI Taxonomy" id="2018661"/>
    <lineage>
        <taxon>Eukaryota</taxon>
        <taxon>Metazoa</taxon>
        <taxon>Ecdysozoa</taxon>
        <taxon>Nematoda</taxon>
        <taxon>Chromadorea</taxon>
        <taxon>Rhabditida</taxon>
        <taxon>Rhabditina</taxon>
        <taxon>Rhabditomorpha</taxon>
        <taxon>Rhabditoidea</taxon>
        <taxon>Rhabditidae</taxon>
        <taxon>Diploscapter</taxon>
    </lineage>
</organism>
<feature type="binding site" evidence="16">
    <location>
        <position position="760"/>
    </location>
    <ligand>
        <name>Ca(2+)</name>
        <dbReference type="ChEBI" id="CHEBI:29108"/>
    </ligand>
</feature>
<dbReference type="InterPro" id="IPR005821">
    <property type="entry name" value="Ion_trans_dom"/>
</dbReference>
<keyword evidence="4 17" id="KW-0109">Calcium transport</keyword>
<feature type="transmembrane region" description="Helical" evidence="20">
    <location>
        <begin position="1239"/>
        <end position="1257"/>
    </location>
</feature>
<dbReference type="PANTHER" id="PTHR45628:SF7">
    <property type="entry name" value="VOLTAGE-DEPENDENT CALCIUM CHANNEL TYPE A SUBUNIT ALPHA-1"/>
    <property type="match status" value="1"/>
</dbReference>
<dbReference type="FunFam" id="1.10.287.70:FF:000059">
    <property type="entry name" value="Voltage-dependent N-type calcium channel subunit alpha"/>
    <property type="match status" value="1"/>
</dbReference>
<dbReference type="EMBL" id="LIAE01008038">
    <property type="protein sequence ID" value="PAV75758.1"/>
    <property type="molecule type" value="Genomic_DNA"/>
</dbReference>
<gene>
    <name evidence="23" type="ORF">WR25_11708</name>
</gene>
<evidence type="ECO:0008006" key="25">
    <source>
        <dbReference type="Google" id="ProtNLM"/>
    </source>
</evidence>
<dbReference type="InterPro" id="IPR027359">
    <property type="entry name" value="Volt_channel_dom_sf"/>
</dbReference>
<evidence type="ECO:0000256" key="10">
    <source>
        <dbReference type="ARBA" id="ARBA00022882"/>
    </source>
</evidence>
<feature type="domain" description="Ion transport" evidence="21">
    <location>
        <begin position="1235"/>
        <end position="1487"/>
    </location>
</feature>
<evidence type="ECO:0000256" key="15">
    <source>
        <dbReference type="ARBA" id="ARBA00023303"/>
    </source>
</evidence>
<feature type="region of interest" description="Disordered" evidence="19">
    <location>
        <begin position="1"/>
        <end position="25"/>
    </location>
</feature>
<feature type="domain" description="Voltage-dependent L-type calcium channel IQ-associated" evidence="22">
    <location>
        <begin position="1497"/>
        <end position="1550"/>
    </location>
</feature>
<keyword evidence="10 17" id="KW-0851">Voltage-gated channel</keyword>
<dbReference type="STRING" id="2018661.A0A2A2KPG1"/>
<dbReference type="PANTHER" id="PTHR45628">
    <property type="entry name" value="VOLTAGE-DEPENDENT CALCIUM CHANNEL TYPE A SUBUNIT ALPHA-1"/>
    <property type="match status" value="1"/>
</dbReference>
<dbReference type="GO" id="GO:0045202">
    <property type="term" value="C:synapse"/>
    <property type="evidence" value="ECO:0007669"/>
    <property type="project" value="GOC"/>
</dbReference>
<keyword evidence="9 16" id="KW-0106">Calcium</keyword>
<keyword evidence="13 20" id="KW-0472">Membrane</keyword>
<keyword evidence="7 16" id="KW-0479">Metal-binding</keyword>
<evidence type="ECO:0000256" key="5">
    <source>
        <dbReference type="ARBA" id="ARBA00022673"/>
    </source>
</evidence>
<dbReference type="GO" id="GO:0008331">
    <property type="term" value="F:high voltage-gated calcium channel activity"/>
    <property type="evidence" value="ECO:0007669"/>
    <property type="project" value="TreeGrafter"/>
</dbReference>